<keyword evidence="4 11" id="KW-0812">Transmembrane</keyword>
<evidence type="ECO:0000256" key="9">
    <source>
        <dbReference type="RuleBase" id="RU004478"/>
    </source>
</evidence>
<dbReference type="Proteomes" id="UP001249851">
    <property type="component" value="Unassembled WGS sequence"/>
</dbReference>
<comment type="similarity">
    <text evidence="3 9">Belongs to the GrpE family.</text>
</comment>
<feature type="domain" description="G-protein coupled receptors family 1 profile" evidence="12">
    <location>
        <begin position="345"/>
        <end position="447"/>
    </location>
</feature>
<evidence type="ECO:0000313" key="13">
    <source>
        <dbReference type="EMBL" id="KAK2553240.1"/>
    </source>
</evidence>
<evidence type="ECO:0000313" key="14">
    <source>
        <dbReference type="Proteomes" id="UP001249851"/>
    </source>
</evidence>
<gene>
    <name evidence="13" type="ORF">P5673_025439</name>
</gene>
<evidence type="ECO:0000256" key="6">
    <source>
        <dbReference type="ARBA" id="ARBA00023136"/>
    </source>
</evidence>
<keyword evidence="14" id="KW-1185">Reference proteome</keyword>
<dbReference type="InterPro" id="IPR017452">
    <property type="entry name" value="GPCR_Rhodpsn_7TM"/>
</dbReference>
<dbReference type="CDD" id="cd00446">
    <property type="entry name" value="GrpE"/>
    <property type="match status" value="1"/>
</dbReference>
<dbReference type="GO" id="GO:0006457">
    <property type="term" value="P:protein folding"/>
    <property type="evidence" value="ECO:0007669"/>
    <property type="project" value="InterPro"/>
</dbReference>
<dbReference type="GO" id="GO:0004930">
    <property type="term" value="F:G protein-coupled receptor activity"/>
    <property type="evidence" value="ECO:0007669"/>
    <property type="project" value="InterPro"/>
</dbReference>
<dbReference type="SUPFAM" id="SSF51064">
    <property type="entry name" value="Head domain of nucleotide exchange factor GrpE"/>
    <property type="match status" value="1"/>
</dbReference>
<dbReference type="GO" id="GO:0001405">
    <property type="term" value="C:PAM complex, Tim23 associated import motor"/>
    <property type="evidence" value="ECO:0007669"/>
    <property type="project" value="TreeGrafter"/>
</dbReference>
<dbReference type="CDD" id="cd00637">
    <property type="entry name" value="7tm_classA_rhodopsin-like"/>
    <property type="match status" value="1"/>
</dbReference>
<proteinExistence type="inferred from homology"/>
<evidence type="ECO:0000259" key="12">
    <source>
        <dbReference type="PROSITE" id="PS50262"/>
    </source>
</evidence>
<feature type="transmembrane region" description="Helical" evidence="11">
    <location>
        <begin position="414"/>
        <end position="438"/>
    </location>
</feature>
<dbReference type="Pfam" id="PF01025">
    <property type="entry name" value="GrpE"/>
    <property type="match status" value="1"/>
</dbReference>
<feature type="region of interest" description="Disordered" evidence="10">
    <location>
        <begin position="42"/>
        <end position="66"/>
    </location>
</feature>
<dbReference type="GO" id="GO:0051082">
    <property type="term" value="F:unfolded protein binding"/>
    <property type="evidence" value="ECO:0007669"/>
    <property type="project" value="TreeGrafter"/>
</dbReference>
<dbReference type="Pfam" id="PF00001">
    <property type="entry name" value="7tm_1"/>
    <property type="match status" value="1"/>
</dbReference>
<dbReference type="PANTHER" id="PTHR21237">
    <property type="entry name" value="GRPE PROTEIN"/>
    <property type="match status" value="1"/>
</dbReference>
<dbReference type="PROSITE" id="PS50262">
    <property type="entry name" value="G_PROTEIN_RECEP_F1_2"/>
    <property type="match status" value="2"/>
</dbReference>
<dbReference type="InterPro" id="IPR013805">
    <property type="entry name" value="GrpE_CC"/>
</dbReference>
<evidence type="ECO:0000256" key="8">
    <source>
        <dbReference type="RuleBase" id="RU000640"/>
    </source>
</evidence>
<dbReference type="PANTHER" id="PTHR21237:SF23">
    <property type="entry name" value="GRPE PROTEIN HOMOLOG, MITOCHONDRIAL"/>
    <property type="match status" value="1"/>
</dbReference>
<evidence type="ECO:0000256" key="7">
    <source>
        <dbReference type="ARBA" id="ARBA00023186"/>
    </source>
</evidence>
<dbReference type="PROSITE" id="PS01071">
    <property type="entry name" value="GRPE"/>
    <property type="match status" value="1"/>
</dbReference>
<dbReference type="Gene3D" id="3.90.20.20">
    <property type="match status" value="1"/>
</dbReference>
<evidence type="ECO:0000256" key="5">
    <source>
        <dbReference type="ARBA" id="ARBA00022989"/>
    </source>
</evidence>
<feature type="compositionally biased region" description="Basic and acidic residues" evidence="10">
    <location>
        <begin position="50"/>
        <end position="66"/>
    </location>
</feature>
<keyword evidence="7 8" id="KW-0143">Chaperone</keyword>
<dbReference type="EMBL" id="JARQWQ010000079">
    <property type="protein sequence ID" value="KAK2553240.1"/>
    <property type="molecule type" value="Genomic_DNA"/>
</dbReference>
<feature type="transmembrane region" description="Helical" evidence="11">
    <location>
        <begin position="327"/>
        <end position="349"/>
    </location>
</feature>
<dbReference type="GO" id="GO:0000774">
    <property type="term" value="F:adenyl-nucleotide exchange factor activity"/>
    <property type="evidence" value="ECO:0007669"/>
    <property type="project" value="InterPro"/>
</dbReference>
<dbReference type="InterPro" id="IPR009012">
    <property type="entry name" value="GrpE_head"/>
</dbReference>
<accession>A0AAD9Q2N0</accession>
<evidence type="ECO:0000256" key="4">
    <source>
        <dbReference type="ARBA" id="ARBA00022692"/>
    </source>
</evidence>
<name>A0AAD9Q2N0_ACRCE</name>
<dbReference type="InterPro" id="IPR000740">
    <property type="entry name" value="GrpE"/>
</dbReference>
<organism evidence="13 14">
    <name type="scientific">Acropora cervicornis</name>
    <name type="common">Staghorn coral</name>
    <dbReference type="NCBI Taxonomy" id="6130"/>
    <lineage>
        <taxon>Eukaryota</taxon>
        <taxon>Metazoa</taxon>
        <taxon>Cnidaria</taxon>
        <taxon>Anthozoa</taxon>
        <taxon>Hexacorallia</taxon>
        <taxon>Scleractinia</taxon>
        <taxon>Astrocoeniina</taxon>
        <taxon>Acroporidae</taxon>
        <taxon>Acropora</taxon>
    </lineage>
</organism>
<evidence type="ECO:0000256" key="10">
    <source>
        <dbReference type="SAM" id="MobiDB-lite"/>
    </source>
</evidence>
<dbReference type="GO" id="GO:0030150">
    <property type="term" value="P:protein import into mitochondrial matrix"/>
    <property type="evidence" value="ECO:0007669"/>
    <property type="project" value="TreeGrafter"/>
</dbReference>
<dbReference type="GO" id="GO:0042803">
    <property type="term" value="F:protein homodimerization activity"/>
    <property type="evidence" value="ECO:0007669"/>
    <property type="project" value="InterPro"/>
</dbReference>
<dbReference type="Gene3D" id="1.20.1070.10">
    <property type="entry name" value="Rhodopsin 7-helix transmembrane proteins"/>
    <property type="match status" value="2"/>
</dbReference>
<evidence type="ECO:0000256" key="1">
    <source>
        <dbReference type="ARBA" id="ARBA00004305"/>
    </source>
</evidence>
<feature type="transmembrane region" description="Helical" evidence="11">
    <location>
        <begin position="388"/>
        <end position="407"/>
    </location>
</feature>
<dbReference type="FunFam" id="2.30.22.10:FF:000002">
    <property type="entry name" value="GrpE protein homolog"/>
    <property type="match status" value="1"/>
</dbReference>
<evidence type="ECO:0000256" key="3">
    <source>
        <dbReference type="ARBA" id="ARBA00009054"/>
    </source>
</evidence>
<dbReference type="AlphaFoldDB" id="A0AAD9Q2N0"/>
<dbReference type="SUPFAM" id="SSF81321">
    <property type="entry name" value="Family A G protein-coupled receptor-like"/>
    <property type="match status" value="1"/>
</dbReference>
<dbReference type="Gene3D" id="2.30.22.10">
    <property type="entry name" value="Head domain of nucleotide exchange factor GrpE"/>
    <property type="match status" value="1"/>
</dbReference>
<dbReference type="InterPro" id="IPR000276">
    <property type="entry name" value="GPCR_Rhodpsn"/>
</dbReference>
<keyword evidence="8" id="KW-0496">Mitochondrion</keyword>
<feature type="domain" description="G-protein coupled receptors family 1 profile" evidence="12">
    <location>
        <begin position="307"/>
        <end position="342"/>
    </location>
</feature>
<comment type="subcellular location">
    <subcellularLocation>
        <location evidence="2">Membrane</location>
    </subcellularLocation>
    <subcellularLocation>
        <location evidence="1 8">Mitochondrion matrix</location>
    </subcellularLocation>
</comment>
<sequence>MLTSAIKATRSAVLHAECCKQLNIFSFPCFLGTNFRFYGAQSSPDANSTDPEKKEEGTNIDAGHKDTKDSEYDRLIEEKAALLKDLQNILSRSRKQIEEAKLFGIQSFSKDLLEVADILRKATETVPKEEIEKSVTLKNLYDGLLMTEAQLQKVFKKNGLEKINPINEKFDPYSHEALFQLAFPDKDAGTVAIVEKVGYKLNGRTLRPALVGVKHSFEPVAFSRLKASQIYRRHKFSAHMNFVLVGDNMNSVTGITNVTNDMGHLELTQDSTCPLLSKMVPTADFTSSLGFAISCLNIPLSLCSFFGNLVILIVLRRSASINAPTKLLFLNLAFTDLCVGLICQPLFILSTSSYVKIFLTLRRQTKKMLDESKHNPVQKRPLNAVRRYRKSVCTALWIYCALISCYLPFSVIKLVTTFVVVTPLLLVVNAFMAILVYFNSTLNPVLYCWRIKEVRYRVKQTICCIRYH</sequence>
<dbReference type="PRINTS" id="PR00773">
    <property type="entry name" value="GRPEPROTEIN"/>
</dbReference>
<comment type="function">
    <text evidence="8">Essential component of the PAM complex, a complex required for the translocation of transit peptide-containing proteins from the inner membrane into the mitochondrial matrix in an ATP-dependent manner.</text>
</comment>
<protein>
    <recommendedName>
        <fullName evidence="8">GrpE protein homolog</fullName>
    </recommendedName>
</protein>
<feature type="transmembrane region" description="Helical" evidence="11">
    <location>
        <begin position="289"/>
        <end position="315"/>
    </location>
</feature>
<reference evidence="13" key="2">
    <citation type="journal article" date="2023" name="Science">
        <title>Genomic signatures of disease resistance in endangered staghorn corals.</title>
        <authorList>
            <person name="Vollmer S.V."/>
            <person name="Selwyn J.D."/>
            <person name="Despard B.A."/>
            <person name="Roesel C.L."/>
        </authorList>
    </citation>
    <scope>NUCLEOTIDE SEQUENCE</scope>
    <source>
        <strain evidence="13">K2</strain>
    </source>
</reference>
<reference evidence="13" key="1">
    <citation type="journal article" date="2023" name="G3 (Bethesda)">
        <title>Whole genome assembly and annotation of the endangered Caribbean coral Acropora cervicornis.</title>
        <authorList>
            <person name="Selwyn J.D."/>
            <person name="Vollmer S.V."/>
        </authorList>
    </citation>
    <scope>NUCLEOTIDE SEQUENCE</scope>
    <source>
        <strain evidence="13">K2</strain>
    </source>
</reference>
<dbReference type="HAMAP" id="MF_01151">
    <property type="entry name" value="GrpE"/>
    <property type="match status" value="1"/>
</dbReference>
<dbReference type="GO" id="GO:0051087">
    <property type="term" value="F:protein-folding chaperone binding"/>
    <property type="evidence" value="ECO:0007669"/>
    <property type="project" value="InterPro"/>
</dbReference>
<keyword evidence="6 11" id="KW-0472">Membrane</keyword>
<comment type="caution">
    <text evidence="13">The sequence shown here is derived from an EMBL/GenBank/DDBJ whole genome shotgun (WGS) entry which is preliminary data.</text>
</comment>
<evidence type="ECO:0000256" key="11">
    <source>
        <dbReference type="SAM" id="Phobius"/>
    </source>
</evidence>
<keyword evidence="5 11" id="KW-1133">Transmembrane helix</keyword>
<evidence type="ECO:0000256" key="2">
    <source>
        <dbReference type="ARBA" id="ARBA00004370"/>
    </source>
</evidence>
<dbReference type="SUPFAM" id="SSF58014">
    <property type="entry name" value="Coiled-coil domain of nucleotide exchange factor GrpE"/>
    <property type="match status" value="1"/>
</dbReference>